<evidence type="ECO:0000256" key="3">
    <source>
        <dbReference type="ARBA" id="ARBA00022692"/>
    </source>
</evidence>
<sequence length="230" mass="24649">MSTYAKNEPLSFYQSNYDAAQAGMAHDSGSYNELSYNAPAGWVAAFTAAGFEGESTLYEELGVNFNHIKVKTMTVLNPLRSIDAHIMDDTDLFGPLIFGVLFGFILLLSGKVHFGYVYGCALMGCVSLWTILSLMAPATASFSRIASVLGYCLLPLVSVSAFGLVMNMDGIVGYGLTAAAVLWSTNSASAIFVSVLNMANMRVLVAYPVALFYSIFAILSLFSEAVVLKS</sequence>
<proteinExistence type="inferred from homology"/>
<evidence type="ECO:0000256" key="2">
    <source>
        <dbReference type="ARBA" id="ARBA00010596"/>
    </source>
</evidence>
<accession>R4X6D1</accession>
<dbReference type="Proteomes" id="UP000013776">
    <property type="component" value="Unassembled WGS sequence"/>
</dbReference>
<dbReference type="eggNOG" id="KOG3103">
    <property type="taxonomic scope" value="Eukaryota"/>
</dbReference>
<evidence type="ECO:0000313" key="9">
    <source>
        <dbReference type="Proteomes" id="UP000013776"/>
    </source>
</evidence>
<evidence type="ECO:0000256" key="5">
    <source>
        <dbReference type="ARBA" id="ARBA00023136"/>
    </source>
</evidence>
<evidence type="ECO:0000256" key="6">
    <source>
        <dbReference type="RuleBase" id="RU361264"/>
    </source>
</evidence>
<dbReference type="PANTHER" id="PTHR21236">
    <property type="entry name" value="GOLGI MEMBRANE PROTEIN YIP1"/>
    <property type="match status" value="1"/>
</dbReference>
<keyword evidence="4 6" id="KW-1133">Transmembrane helix</keyword>
<evidence type="ECO:0000259" key="7">
    <source>
        <dbReference type="Pfam" id="PF04893"/>
    </source>
</evidence>
<comment type="caution">
    <text evidence="8">The sequence shown here is derived from an EMBL/GenBank/DDBJ whole genome shotgun (WGS) entry which is preliminary data.</text>
</comment>
<keyword evidence="3 6" id="KW-0812">Transmembrane</keyword>
<feature type="transmembrane region" description="Helical" evidence="6">
    <location>
        <begin position="203"/>
        <end position="222"/>
    </location>
</feature>
<feature type="transmembrane region" description="Helical" evidence="6">
    <location>
        <begin position="171"/>
        <end position="196"/>
    </location>
</feature>
<dbReference type="Pfam" id="PF04893">
    <property type="entry name" value="Yip1"/>
    <property type="match status" value="1"/>
</dbReference>
<feature type="domain" description="Yip1" evidence="7">
    <location>
        <begin position="75"/>
        <end position="218"/>
    </location>
</feature>
<dbReference type="OrthoDB" id="440385at2759"/>
<dbReference type="GO" id="GO:0000139">
    <property type="term" value="C:Golgi membrane"/>
    <property type="evidence" value="ECO:0007669"/>
    <property type="project" value="UniProtKB-SubCell"/>
</dbReference>
<protein>
    <recommendedName>
        <fullName evidence="6">Protein YIP</fullName>
    </recommendedName>
</protein>
<evidence type="ECO:0000256" key="1">
    <source>
        <dbReference type="ARBA" id="ARBA00004141"/>
    </source>
</evidence>
<comment type="subcellular location">
    <subcellularLocation>
        <location evidence="6">Golgi apparatus membrane</location>
        <topology evidence="6">Multi-pass membrane protein</topology>
    </subcellularLocation>
    <subcellularLocation>
        <location evidence="1">Membrane</location>
        <topology evidence="1">Multi-pass membrane protein</topology>
    </subcellularLocation>
</comment>
<comment type="similarity">
    <text evidence="2 6">Belongs to the YIP1 family.</text>
</comment>
<dbReference type="AlphaFoldDB" id="R4X6D1"/>
<dbReference type="STRING" id="1097556.R4X6D1"/>
<dbReference type="InterPro" id="IPR006977">
    <property type="entry name" value="Yip1_dom"/>
</dbReference>
<evidence type="ECO:0000313" key="8">
    <source>
        <dbReference type="EMBL" id="CCG80585.1"/>
    </source>
</evidence>
<feature type="transmembrane region" description="Helical" evidence="6">
    <location>
        <begin position="92"/>
        <end position="110"/>
    </location>
</feature>
<dbReference type="EMBL" id="CAHR02000002">
    <property type="protein sequence ID" value="CCG80585.1"/>
    <property type="molecule type" value="Genomic_DNA"/>
</dbReference>
<dbReference type="PANTHER" id="PTHR21236:SF2">
    <property type="entry name" value="PROTEIN YIPF"/>
    <property type="match status" value="1"/>
</dbReference>
<gene>
    <name evidence="8" type="ORF">TAPDE_000100</name>
</gene>
<dbReference type="GO" id="GO:0005802">
    <property type="term" value="C:trans-Golgi network"/>
    <property type="evidence" value="ECO:0007669"/>
    <property type="project" value="TreeGrafter"/>
</dbReference>
<organism evidence="8 9">
    <name type="scientific">Taphrina deformans (strain PYCC 5710 / ATCC 11124 / CBS 356.35 / IMI 108563 / JCM 9778 / NBRC 8474)</name>
    <name type="common">Peach leaf curl fungus</name>
    <name type="synonym">Lalaria deformans</name>
    <dbReference type="NCBI Taxonomy" id="1097556"/>
    <lineage>
        <taxon>Eukaryota</taxon>
        <taxon>Fungi</taxon>
        <taxon>Dikarya</taxon>
        <taxon>Ascomycota</taxon>
        <taxon>Taphrinomycotina</taxon>
        <taxon>Taphrinomycetes</taxon>
        <taxon>Taphrinales</taxon>
        <taxon>Taphrinaceae</taxon>
        <taxon>Taphrina</taxon>
    </lineage>
</organism>
<keyword evidence="9" id="KW-1185">Reference proteome</keyword>
<dbReference type="InterPro" id="IPR045231">
    <property type="entry name" value="Yip1/4-like"/>
</dbReference>
<reference evidence="8 9" key="1">
    <citation type="journal article" date="2013" name="MBio">
        <title>Genome sequencing of the plant pathogen Taphrina deformans, the causal agent of peach leaf curl.</title>
        <authorList>
            <person name="Cisse O.H."/>
            <person name="Almeida J.M.G.C.F."/>
            <person name="Fonseca A."/>
            <person name="Kumar A.A."/>
            <person name="Salojaervi J."/>
            <person name="Overmyer K."/>
            <person name="Hauser P.M."/>
            <person name="Pagni M."/>
        </authorList>
    </citation>
    <scope>NUCLEOTIDE SEQUENCE [LARGE SCALE GENOMIC DNA]</scope>
    <source>
        <strain evidence="9">PYCC 5710 / ATCC 11124 / CBS 356.35 / IMI 108563 / JCM 9778 / NBRC 8474</strain>
    </source>
</reference>
<feature type="transmembrane region" description="Helical" evidence="6">
    <location>
        <begin position="148"/>
        <end position="165"/>
    </location>
</feature>
<dbReference type="GO" id="GO:0006888">
    <property type="term" value="P:endoplasmic reticulum to Golgi vesicle-mediated transport"/>
    <property type="evidence" value="ECO:0007669"/>
    <property type="project" value="InterPro"/>
</dbReference>
<name>R4X6D1_TAPDE</name>
<feature type="transmembrane region" description="Helical" evidence="6">
    <location>
        <begin position="116"/>
        <end position="136"/>
    </location>
</feature>
<dbReference type="GO" id="GO:0048280">
    <property type="term" value="P:vesicle fusion with Golgi apparatus"/>
    <property type="evidence" value="ECO:0007669"/>
    <property type="project" value="TreeGrafter"/>
</dbReference>
<dbReference type="VEuPathDB" id="FungiDB:TAPDE_000100"/>
<evidence type="ECO:0000256" key="4">
    <source>
        <dbReference type="ARBA" id="ARBA00022989"/>
    </source>
</evidence>
<keyword evidence="5 6" id="KW-0472">Membrane</keyword>